<name>A0A413E5V6_BACSE</name>
<dbReference type="AlphaFoldDB" id="A0A413E5V6"/>
<evidence type="ECO:0000313" key="4">
    <source>
        <dbReference type="Proteomes" id="UP000284777"/>
    </source>
</evidence>
<organism evidence="3 4">
    <name type="scientific">Bacteroides stercoris</name>
    <dbReference type="NCBI Taxonomy" id="46506"/>
    <lineage>
        <taxon>Bacteria</taxon>
        <taxon>Pseudomonadati</taxon>
        <taxon>Bacteroidota</taxon>
        <taxon>Bacteroidia</taxon>
        <taxon>Bacteroidales</taxon>
        <taxon>Bacteroidaceae</taxon>
        <taxon>Bacteroides</taxon>
    </lineage>
</organism>
<evidence type="ECO:0000259" key="2">
    <source>
        <dbReference type="Pfam" id="PF11396"/>
    </source>
</evidence>
<feature type="chain" id="PRO_5019186711" description="Putative beta-lactamase-inhibitor-like PepSY-like domain-containing protein" evidence="1">
    <location>
        <begin position="21"/>
        <end position="145"/>
    </location>
</feature>
<accession>A0A413E5V6</accession>
<dbReference type="SUPFAM" id="SSF160574">
    <property type="entry name" value="BT0923-like"/>
    <property type="match status" value="1"/>
</dbReference>
<dbReference type="RefSeq" id="WP_117901741.1">
    <property type="nucleotide sequence ID" value="NZ_QSBD01000002.1"/>
</dbReference>
<evidence type="ECO:0000256" key="1">
    <source>
        <dbReference type="SAM" id="SignalP"/>
    </source>
</evidence>
<dbReference type="InterPro" id="IPR021533">
    <property type="entry name" value="PepSY-like"/>
</dbReference>
<comment type="caution">
    <text evidence="3">The sequence shown here is derived from an EMBL/GenBank/DDBJ whole genome shotgun (WGS) entry which is preliminary data.</text>
</comment>
<dbReference type="Proteomes" id="UP000284777">
    <property type="component" value="Unassembled WGS sequence"/>
</dbReference>
<keyword evidence="1" id="KW-0732">Signal</keyword>
<reference evidence="3 4" key="1">
    <citation type="submission" date="2018-08" db="EMBL/GenBank/DDBJ databases">
        <title>A genome reference for cultivated species of the human gut microbiota.</title>
        <authorList>
            <person name="Zou Y."/>
            <person name="Xue W."/>
            <person name="Luo G."/>
        </authorList>
    </citation>
    <scope>NUCLEOTIDE SEQUENCE [LARGE SCALE GENOMIC DNA]</scope>
    <source>
        <strain evidence="3 4">AF05-4</strain>
    </source>
</reference>
<proteinExistence type="predicted"/>
<feature type="signal peptide" evidence="1">
    <location>
        <begin position="1"/>
        <end position="20"/>
    </location>
</feature>
<gene>
    <name evidence="3" type="ORF">DWV41_02740</name>
</gene>
<dbReference type="Pfam" id="PF11396">
    <property type="entry name" value="PepSY_like"/>
    <property type="match status" value="1"/>
</dbReference>
<evidence type="ECO:0000313" key="3">
    <source>
        <dbReference type="EMBL" id="RGX00156.1"/>
    </source>
</evidence>
<protein>
    <recommendedName>
        <fullName evidence="2">Putative beta-lactamase-inhibitor-like PepSY-like domain-containing protein</fullName>
    </recommendedName>
</protein>
<sequence length="145" mass="17025">MKKFIMMLVCMFAVHTMVMADNDRPIQVNQLPAKAQTFIKTYFKNHKVALAKMESGVFYKSYDVVFTNGEKVEFDKAGEWKEVRCRQSEVPAQVVPEAIRNYVKTNYPDARILEIEFDHNEYEIKLSNRWGITFDSQMRVIDIDD</sequence>
<dbReference type="EMBL" id="QSBD01000002">
    <property type="protein sequence ID" value="RGX00156.1"/>
    <property type="molecule type" value="Genomic_DNA"/>
</dbReference>
<dbReference type="Gene3D" id="3.40.1420.30">
    <property type="match status" value="1"/>
</dbReference>
<feature type="domain" description="Putative beta-lactamase-inhibitor-like PepSY-like" evidence="2">
    <location>
        <begin position="60"/>
        <end position="141"/>
    </location>
</feature>